<dbReference type="KEGG" id="lal:AT746_15880"/>
<keyword evidence="1" id="KW-0808">Transferase</keyword>
<dbReference type="InterPro" id="IPR011990">
    <property type="entry name" value="TPR-like_helical_dom_sf"/>
</dbReference>
<organism evidence="3 4">
    <name type="scientific">Lacimicrobium alkaliphilum</name>
    <dbReference type="NCBI Taxonomy" id="1526571"/>
    <lineage>
        <taxon>Bacteria</taxon>
        <taxon>Pseudomonadati</taxon>
        <taxon>Pseudomonadota</taxon>
        <taxon>Gammaproteobacteria</taxon>
        <taxon>Alteromonadales</taxon>
        <taxon>Alteromonadaceae</taxon>
        <taxon>Lacimicrobium</taxon>
    </lineage>
</organism>
<feature type="repeat" description="TPR" evidence="2">
    <location>
        <begin position="36"/>
        <end position="69"/>
    </location>
</feature>
<dbReference type="RefSeq" id="WP_062482227.1">
    <property type="nucleotide sequence ID" value="NZ_CP013650.1"/>
</dbReference>
<dbReference type="SUPFAM" id="SSF48452">
    <property type="entry name" value="TPR-like"/>
    <property type="match status" value="2"/>
</dbReference>
<dbReference type="Proteomes" id="UP000068447">
    <property type="component" value="Chromosome"/>
</dbReference>
<dbReference type="PANTHER" id="PTHR12788:SF10">
    <property type="entry name" value="PROTEIN-TYROSINE SULFOTRANSFERASE"/>
    <property type="match status" value="1"/>
</dbReference>
<evidence type="ECO:0000313" key="3">
    <source>
        <dbReference type="EMBL" id="ALS99591.1"/>
    </source>
</evidence>
<dbReference type="SMART" id="SM00028">
    <property type="entry name" value="TPR"/>
    <property type="match status" value="3"/>
</dbReference>
<dbReference type="InterPro" id="IPR026634">
    <property type="entry name" value="TPST-like"/>
</dbReference>
<dbReference type="Pfam" id="PF13424">
    <property type="entry name" value="TPR_12"/>
    <property type="match status" value="1"/>
</dbReference>
<sequence length="597" mass="67759">MDEQALEQLKQLFSQGRLAEVEAGASEQLKSNPQHPLLHKMLGICLFQRGEFARAQACFETALELEPDDANCLNNLGSCYLFQNQHSKAASYFQQALKQGDNPEWHRNLGTCYFELGLFIRAAQHYHKAIEGGINDDAMLVRQIDTLKSASRFKQAMVVADQIADEAQKLVEQAAIDVAANRPKQARATLAKAQGQFHFSQPQLQRLHDIYRFLGDRDKELDIVNRFANGNPQEQLLAAVMQPQLSDQQLASLEQDPRLNQCQNQVKATFYFILASHYKKRDKTRWLALLKQANQIQAGGHKPEISTELECFKRIRERYGDYAEFTAQQPSRKPVFILGMPRSGTTLIESILGNHPDVFAAGESTLAESLLAELNPQVPRQMHPHQLRLHYLDGELGTSKMQRFSEDYVAGITGYSSDASYITDKMPHNFMHLGWLAHALPDATFIHCQRDPVATCLSIFEQNLSPFHHYGNDLTTLAEYYQAYQSLMAFWEQQLAGRIINISYEQLVQEPEQTLLPVLRRLGLKWHNAMLDLESTERSVTTSSLQQVRKGIYKDALTPYAGLESDLAPLMALKSEQKKTAENIPQNKKGWLRKLFG</sequence>
<dbReference type="InterPro" id="IPR027417">
    <property type="entry name" value="P-loop_NTPase"/>
</dbReference>
<keyword evidence="2" id="KW-0802">TPR repeat</keyword>
<dbReference type="OrthoDB" id="9815894at2"/>
<name>A0A0U2ZKQ4_9ALTE</name>
<gene>
    <name evidence="3" type="ORF">AT746_15880</name>
</gene>
<dbReference type="SUPFAM" id="SSF52540">
    <property type="entry name" value="P-loop containing nucleoside triphosphate hydrolases"/>
    <property type="match status" value="1"/>
</dbReference>
<dbReference type="AlphaFoldDB" id="A0A0U2ZKQ4"/>
<protein>
    <recommendedName>
        <fullName evidence="5">Sulfotransferase</fullName>
    </recommendedName>
</protein>
<evidence type="ECO:0000256" key="2">
    <source>
        <dbReference type="PROSITE-ProRule" id="PRU00339"/>
    </source>
</evidence>
<dbReference type="STRING" id="1526571.AT746_15880"/>
<keyword evidence="4" id="KW-1185">Reference proteome</keyword>
<evidence type="ECO:0000256" key="1">
    <source>
        <dbReference type="ARBA" id="ARBA00022679"/>
    </source>
</evidence>
<feature type="repeat" description="TPR" evidence="2">
    <location>
        <begin position="70"/>
        <end position="103"/>
    </location>
</feature>
<dbReference type="EMBL" id="CP013650">
    <property type="protein sequence ID" value="ALS99591.1"/>
    <property type="molecule type" value="Genomic_DNA"/>
</dbReference>
<dbReference type="Gene3D" id="3.40.50.300">
    <property type="entry name" value="P-loop containing nucleotide triphosphate hydrolases"/>
    <property type="match status" value="1"/>
</dbReference>
<dbReference type="PROSITE" id="PS50005">
    <property type="entry name" value="TPR"/>
    <property type="match status" value="2"/>
</dbReference>
<dbReference type="GO" id="GO:0008476">
    <property type="term" value="F:protein-tyrosine sulfotransferase activity"/>
    <property type="evidence" value="ECO:0007669"/>
    <property type="project" value="InterPro"/>
</dbReference>
<dbReference type="Pfam" id="PF13469">
    <property type="entry name" value="Sulfotransfer_3"/>
    <property type="match status" value="1"/>
</dbReference>
<proteinExistence type="predicted"/>
<evidence type="ECO:0008006" key="5">
    <source>
        <dbReference type="Google" id="ProtNLM"/>
    </source>
</evidence>
<accession>A0A0U2ZKQ4</accession>
<evidence type="ECO:0000313" key="4">
    <source>
        <dbReference type="Proteomes" id="UP000068447"/>
    </source>
</evidence>
<reference evidence="3 4" key="1">
    <citation type="submission" date="2015-12" db="EMBL/GenBank/DDBJ databases">
        <title>Complete genome of Lacimicrobium alkaliphilum KCTC 32984.</title>
        <authorList>
            <person name="Kim S.-G."/>
            <person name="Lee Y.-J."/>
        </authorList>
    </citation>
    <scope>NUCLEOTIDE SEQUENCE [LARGE SCALE GENOMIC DNA]</scope>
    <source>
        <strain evidence="3 4">YelD216</strain>
    </source>
</reference>
<dbReference type="InterPro" id="IPR019734">
    <property type="entry name" value="TPR_rpt"/>
</dbReference>
<dbReference type="Gene3D" id="1.25.40.10">
    <property type="entry name" value="Tetratricopeptide repeat domain"/>
    <property type="match status" value="1"/>
</dbReference>
<dbReference type="PANTHER" id="PTHR12788">
    <property type="entry name" value="PROTEIN-TYROSINE SULFOTRANSFERASE 2"/>
    <property type="match status" value="1"/>
</dbReference>